<evidence type="ECO:0000313" key="9">
    <source>
        <dbReference type="Proteomes" id="UP000799291"/>
    </source>
</evidence>
<evidence type="ECO:0000256" key="1">
    <source>
        <dbReference type="ARBA" id="ARBA00007447"/>
    </source>
</evidence>
<accession>A0A6G1J6R8</accession>
<name>A0A6G1J6R8_9PLEO</name>
<feature type="compositionally biased region" description="Basic and acidic residues" evidence="6">
    <location>
        <begin position="84"/>
        <end position="95"/>
    </location>
</feature>
<feature type="active site" evidence="5">
    <location>
        <position position="325"/>
    </location>
</feature>
<dbReference type="PRINTS" id="PR00792">
    <property type="entry name" value="PEPSIN"/>
</dbReference>
<evidence type="ECO:0000256" key="5">
    <source>
        <dbReference type="PIRSR" id="PIRSR601461-1"/>
    </source>
</evidence>
<dbReference type="InterPro" id="IPR034163">
    <property type="entry name" value="Aspergillopepsin-like_cat_dom"/>
</dbReference>
<dbReference type="EMBL" id="MU005577">
    <property type="protein sequence ID" value="KAF2686212.1"/>
    <property type="molecule type" value="Genomic_DNA"/>
</dbReference>
<evidence type="ECO:0000256" key="4">
    <source>
        <dbReference type="ARBA" id="ARBA00022801"/>
    </source>
</evidence>
<evidence type="ECO:0000259" key="7">
    <source>
        <dbReference type="PROSITE" id="PS51767"/>
    </source>
</evidence>
<protein>
    <submittedName>
        <fullName evidence="8">Aspartic proteinase</fullName>
    </submittedName>
</protein>
<dbReference type="PROSITE" id="PS51767">
    <property type="entry name" value="PEPTIDASE_A1"/>
    <property type="match status" value="1"/>
</dbReference>
<keyword evidence="3" id="KW-0064">Aspartyl protease</keyword>
<dbReference type="Gene3D" id="2.40.70.10">
    <property type="entry name" value="Acid Proteases"/>
    <property type="match status" value="2"/>
</dbReference>
<dbReference type="SUPFAM" id="SSF50630">
    <property type="entry name" value="Acid proteases"/>
    <property type="match status" value="1"/>
</dbReference>
<keyword evidence="2" id="KW-0645">Protease</keyword>
<proteinExistence type="inferred from homology"/>
<feature type="region of interest" description="Disordered" evidence="6">
    <location>
        <begin position="1"/>
        <end position="27"/>
    </location>
</feature>
<dbReference type="InterPro" id="IPR033121">
    <property type="entry name" value="PEPTIDASE_A1"/>
</dbReference>
<dbReference type="CDD" id="cd06097">
    <property type="entry name" value="Aspergillopepsin_like"/>
    <property type="match status" value="1"/>
</dbReference>
<dbReference type="OrthoDB" id="2747330at2759"/>
<feature type="region of interest" description="Disordered" evidence="6">
    <location>
        <begin position="71"/>
        <end position="95"/>
    </location>
</feature>
<gene>
    <name evidence="8" type="ORF">K458DRAFT_299224</name>
</gene>
<organism evidence="8 9">
    <name type="scientific">Lentithecium fluviatile CBS 122367</name>
    <dbReference type="NCBI Taxonomy" id="1168545"/>
    <lineage>
        <taxon>Eukaryota</taxon>
        <taxon>Fungi</taxon>
        <taxon>Dikarya</taxon>
        <taxon>Ascomycota</taxon>
        <taxon>Pezizomycotina</taxon>
        <taxon>Dothideomycetes</taxon>
        <taxon>Pleosporomycetidae</taxon>
        <taxon>Pleosporales</taxon>
        <taxon>Massarineae</taxon>
        <taxon>Lentitheciaceae</taxon>
        <taxon>Lentithecium</taxon>
    </lineage>
</organism>
<dbReference type="PANTHER" id="PTHR47966">
    <property type="entry name" value="BETA-SITE APP-CLEAVING ENZYME, ISOFORM A-RELATED"/>
    <property type="match status" value="1"/>
</dbReference>
<sequence>MAAPAGKDGGEAKKGGKDLKRINIKANPDAEKAGMKSYASLLKKYDFTPTTEGPYQKMDVATKNFKNLFKPKDKKSTKPVLTKAQEDGKSGEVKAEDQMNDSLYICPVEIGTPPQVMNLHFDTGSSDLWLWSTGLDAATQTTGKSANHNIFNPRKSSTFKKLHSSTWHIRYGDGSNASGTVGTDNVVLGGLCIESQAIELASKLSPQFTKGAGDGLLGLAFGKINTVKPKPVKTPVENMMEQDDIPEDMEVFTCYLGSWRDKDEVDEGESFFTFGYVDEGVVERCGAEPYYVPIDSSKGFWQFSSESATVGGKTIPRPGNTAIADTGTTLALVSDELCREIYAQIPGARFDKKQQGWVFPVGTQEDMLPKVTVAIGDRQFEIMKEDFGYAQCGDGMQYGGIQSRGDSGFDILGDTWLKGIYAIFDQGKKRFGAVQRVEEHQNVTAPK</sequence>
<dbReference type="PANTHER" id="PTHR47966:SF1">
    <property type="entry name" value="ASPARTYL PROTEINASE"/>
    <property type="match status" value="1"/>
</dbReference>
<evidence type="ECO:0000256" key="6">
    <source>
        <dbReference type="SAM" id="MobiDB-lite"/>
    </source>
</evidence>
<evidence type="ECO:0000256" key="3">
    <source>
        <dbReference type="ARBA" id="ARBA00022750"/>
    </source>
</evidence>
<feature type="active site" evidence="5">
    <location>
        <position position="122"/>
    </location>
</feature>
<keyword evidence="9" id="KW-1185">Reference proteome</keyword>
<dbReference type="GO" id="GO:0006508">
    <property type="term" value="P:proteolysis"/>
    <property type="evidence" value="ECO:0007669"/>
    <property type="project" value="UniProtKB-KW"/>
</dbReference>
<dbReference type="InterPro" id="IPR001461">
    <property type="entry name" value="Aspartic_peptidase_A1"/>
</dbReference>
<keyword evidence="4" id="KW-0378">Hydrolase</keyword>
<dbReference type="Pfam" id="PF00026">
    <property type="entry name" value="Asp"/>
    <property type="match status" value="1"/>
</dbReference>
<dbReference type="AlphaFoldDB" id="A0A6G1J6R8"/>
<dbReference type="InterPro" id="IPR021109">
    <property type="entry name" value="Peptidase_aspartic_dom_sf"/>
</dbReference>
<dbReference type="FunFam" id="2.40.70.10:FF:000092">
    <property type="entry name" value="Aspartic endopeptidase (AP1)"/>
    <property type="match status" value="1"/>
</dbReference>
<dbReference type="GO" id="GO:0004190">
    <property type="term" value="F:aspartic-type endopeptidase activity"/>
    <property type="evidence" value="ECO:0007669"/>
    <property type="project" value="UniProtKB-KW"/>
</dbReference>
<evidence type="ECO:0000256" key="2">
    <source>
        <dbReference type="ARBA" id="ARBA00022670"/>
    </source>
</evidence>
<reference evidence="8" key="1">
    <citation type="journal article" date="2020" name="Stud. Mycol.">
        <title>101 Dothideomycetes genomes: a test case for predicting lifestyles and emergence of pathogens.</title>
        <authorList>
            <person name="Haridas S."/>
            <person name="Albert R."/>
            <person name="Binder M."/>
            <person name="Bloem J."/>
            <person name="Labutti K."/>
            <person name="Salamov A."/>
            <person name="Andreopoulos B."/>
            <person name="Baker S."/>
            <person name="Barry K."/>
            <person name="Bills G."/>
            <person name="Bluhm B."/>
            <person name="Cannon C."/>
            <person name="Castanera R."/>
            <person name="Culley D."/>
            <person name="Daum C."/>
            <person name="Ezra D."/>
            <person name="Gonzalez J."/>
            <person name="Henrissat B."/>
            <person name="Kuo A."/>
            <person name="Liang C."/>
            <person name="Lipzen A."/>
            <person name="Lutzoni F."/>
            <person name="Magnuson J."/>
            <person name="Mondo S."/>
            <person name="Nolan M."/>
            <person name="Ohm R."/>
            <person name="Pangilinan J."/>
            <person name="Park H.-J."/>
            <person name="Ramirez L."/>
            <person name="Alfaro M."/>
            <person name="Sun H."/>
            <person name="Tritt A."/>
            <person name="Yoshinaga Y."/>
            <person name="Zwiers L.-H."/>
            <person name="Turgeon B."/>
            <person name="Goodwin S."/>
            <person name="Spatafora J."/>
            <person name="Crous P."/>
            <person name="Grigoriev I."/>
        </authorList>
    </citation>
    <scope>NUCLEOTIDE SEQUENCE</scope>
    <source>
        <strain evidence="8">CBS 122367</strain>
    </source>
</reference>
<feature type="compositionally biased region" description="Basic and acidic residues" evidence="6">
    <location>
        <begin position="8"/>
        <end position="21"/>
    </location>
</feature>
<dbReference type="Proteomes" id="UP000799291">
    <property type="component" value="Unassembled WGS sequence"/>
</dbReference>
<comment type="similarity">
    <text evidence="1">Belongs to the peptidase A1 family.</text>
</comment>
<feature type="domain" description="Peptidase A1" evidence="7">
    <location>
        <begin position="104"/>
        <end position="434"/>
    </location>
</feature>
<evidence type="ECO:0000313" key="8">
    <source>
        <dbReference type="EMBL" id="KAF2686212.1"/>
    </source>
</evidence>